<reference evidence="1" key="1">
    <citation type="journal article" date="2021" name="Front. Microbiol.">
        <title>Comprehensive Comparative Genomics and Phenotyping of Methylobacterium Species.</title>
        <authorList>
            <person name="Alessa O."/>
            <person name="Ogura Y."/>
            <person name="Fujitani Y."/>
            <person name="Takami H."/>
            <person name="Hayashi T."/>
            <person name="Sahin N."/>
            <person name="Tani A."/>
        </authorList>
    </citation>
    <scope>NUCLEOTIDE SEQUENCE</scope>
    <source>
        <strain evidence="1">DSM 14458</strain>
    </source>
</reference>
<proteinExistence type="predicted"/>
<dbReference type="RefSeq" id="WP_137829528.1">
    <property type="nucleotide sequence ID" value="NZ_BPRE01000001.1"/>
</dbReference>
<protein>
    <recommendedName>
        <fullName evidence="3">MarR family transcriptional regulator</fullName>
    </recommendedName>
</protein>
<organism evidence="1 2">
    <name type="scientific">Methylorubrum suomiense</name>
    <dbReference type="NCBI Taxonomy" id="144191"/>
    <lineage>
        <taxon>Bacteria</taxon>
        <taxon>Pseudomonadati</taxon>
        <taxon>Pseudomonadota</taxon>
        <taxon>Alphaproteobacteria</taxon>
        <taxon>Hyphomicrobiales</taxon>
        <taxon>Methylobacteriaceae</taxon>
        <taxon>Methylorubrum</taxon>
    </lineage>
</organism>
<name>A0ABQ4UQ96_9HYPH</name>
<keyword evidence="2" id="KW-1185">Reference proteome</keyword>
<evidence type="ECO:0000313" key="1">
    <source>
        <dbReference type="EMBL" id="GJE73825.1"/>
    </source>
</evidence>
<dbReference type="InterPro" id="IPR036390">
    <property type="entry name" value="WH_DNA-bd_sf"/>
</dbReference>
<gene>
    <name evidence="1" type="ORF">BGCPKDLD_0392</name>
</gene>
<sequence length="314" mass="34466">MQQNQEEDGKAAEPDDSLFRRFIPEIDHRTTGEVLAHPGFAQMRPVYIATTMAHYELTVLPGHWQSTAGRVAALGAIVCNDAVFDPADRATWPTLARFKQSVSVFGLTSPRQIDEIVARLVATGYLTMERSPADGRVRLLRPTAALLAWDREVLAAYYGALRLLYPETGYGLALTRDPAFQRAQRGASTTMFPVIGRFLAANTDLLPFHSMNNGVRVLLLLWEATHTAPTAPVREGDLAGLRPRFGFSRSHVRNVLAAGEEHGLVARAARTGLGLTPRGMTALDRFIADTLSSHDMTYRMALQALEAAPLRAYG</sequence>
<evidence type="ECO:0000313" key="2">
    <source>
        <dbReference type="Proteomes" id="UP001055093"/>
    </source>
</evidence>
<comment type="caution">
    <text evidence="1">The sequence shown here is derived from an EMBL/GenBank/DDBJ whole genome shotgun (WGS) entry which is preliminary data.</text>
</comment>
<reference evidence="1" key="2">
    <citation type="submission" date="2021-08" db="EMBL/GenBank/DDBJ databases">
        <authorList>
            <person name="Tani A."/>
            <person name="Ola A."/>
            <person name="Ogura Y."/>
            <person name="Katsura K."/>
            <person name="Hayashi T."/>
        </authorList>
    </citation>
    <scope>NUCLEOTIDE SEQUENCE</scope>
    <source>
        <strain evidence="1">DSM 14458</strain>
    </source>
</reference>
<dbReference type="EMBL" id="BPRE01000001">
    <property type="protein sequence ID" value="GJE73825.1"/>
    <property type="molecule type" value="Genomic_DNA"/>
</dbReference>
<accession>A0ABQ4UQ96</accession>
<evidence type="ECO:0008006" key="3">
    <source>
        <dbReference type="Google" id="ProtNLM"/>
    </source>
</evidence>
<dbReference type="InterPro" id="IPR036388">
    <property type="entry name" value="WH-like_DNA-bd_sf"/>
</dbReference>
<dbReference type="Proteomes" id="UP001055093">
    <property type="component" value="Unassembled WGS sequence"/>
</dbReference>
<dbReference type="Gene3D" id="1.10.10.10">
    <property type="entry name" value="Winged helix-like DNA-binding domain superfamily/Winged helix DNA-binding domain"/>
    <property type="match status" value="1"/>
</dbReference>
<dbReference type="SUPFAM" id="SSF46785">
    <property type="entry name" value="Winged helix' DNA-binding domain"/>
    <property type="match status" value="1"/>
</dbReference>